<dbReference type="Proteomes" id="UP000277582">
    <property type="component" value="Unassembled WGS sequence"/>
</dbReference>
<protein>
    <submittedName>
        <fullName evidence="1">Uncharacterized protein</fullName>
    </submittedName>
</protein>
<dbReference type="EMBL" id="RCOS01000117">
    <property type="protein sequence ID" value="RSN73419.1"/>
    <property type="molecule type" value="Genomic_DNA"/>
</dbReference>
<reference evidence="1 2" key="1">
    <citation type="submission" date="2018-10" db="EMBL/GenBank/DDBJ databases">
        <title>Co-occurring genomic capacity for anaerobic methane metabolism and dissimilatory sulfite reduction discovered in the Korarchaeota.</title>
        <authorList>
            <person name="Mckay L.J."/>
            <person name="Dlakic M."/>
            <person name="Fields M.W."/>
            <person name="Delmont T.O."/>
            <person name="Eren A.M."/>
            <person name="Jay Z.J."/>
            <person name="Klingelsmith K.B."/>
            <person name="Rusch D.B."/>
            <person name="Inskeep W.P."/>
        </authorList>
    </citation>
    <scope>NUCLEOTIDE SEQUENCE [LARGE SCALE GENOMIC DNA]</scope>
    <source>
        <strain evidence="1 2">MDKW</strain>
    </source>
</reference>
<name>A0A429GIC7_9CREN</name>
<proteinExistence type="predicted"/>
<sequence>MEFATYLEWLVNVIKNMIESQHLINQAKYLKHEARGLKTSSDLKRLIDSLERKCGITLPREVTEVYLDRDHNLLFIRFSKSDEQEVGEPLCTRTLVTLFTEEKTGKVTALEIIGISDLLEELSNESSE</sequence>
<comment type="caution">
    <text evidence="1">The sequence shown here is derived from an EMBL/GenBank/DDBJ whole genome shotgun (WGS) entry which is preliminary data.</text>
</comment>
<gene>
    <name evidence="1" type="ORF">D6D85_10460</name>
</gene>
<organism evidence="1 2">
    <name type="scientific">Candidatus Methanodesulfokora washburnensis</name>
    <dbReference type="NCBI Taxonomy" id="2478471"/>
    <lineage>
        <taxon>Archaea</taxon>
        <taxon>Thermoproteota</taxon>
        <taxon>Candidatus Korarchaeia</taxon>
        <taxon>Candidatus Korarchaeia incertae sedis</taxon>
        <taxon>Candidatus Methanodesulfokora</taxon>
    </lineage>
</organism>
<evidence type="ECO:0000313" key="2">
    <source>
        <dbReference type="Proteomes" id="UP000277582"/>
    </source>
</evidence>
<accession>A0A429GIC7</accession>
<evidence type="ECO:0000313" key="1">
    <source>
        <dbReference type="EMBL" id="RSN73419.1"/>
    </source>
</evidence>
<dbReference type="AlphaFoldDB" id="A0A429GIC7"/>
<keyword evidence="2" id="KW-1185">Reference proteome</keyword>